<dbReference type="RefSeq" id="WP_092859815.1">
    <property type="nucleotide sequence ID" value="NZ_FOQH01000004.1"/>
</dbReference>
<protein>
    <submittedName>
        <fullName evidence="2">Uncharacterized protein</fullName>
    </submittedName>
</protein>
<reference evidence="2 3" key="1">
    <citation type="submission" date="2016-10" db="EMBL/GenBank/DDBJ databases">
        <authorList>
            <person name="de Groot N.N."/>
        </authorList>
    </citation>
    <scope>NUCLEOTIDE SEQUENCE [LARGE SCALE GENOMIC DNA]</scope>
    <source>
        <strain evidence="2 3">CGMCC 1.11030</strain>
    </source>
</reference>
<keyword evidence="3" id="KW-1185">Reference proteome</keyword>
<proteinExistence type="predicted"/>
<name>A0A1I3FVN3_9RHOB</name>
<dbReference type="Proteomes" id="UP000199377">
    <property type="component" value="Unassembled WGS sequence"/>
</dbReference>
<organism evidence="2 3">
    <name type="scientific">Albimonas pacifica</name>
    <dbReference type="NCBI Taxonomy" id="1114924"/>
    <lineage>
        <taxon>Bacteria</taxon>
        <taxon>Pseudomonadati</taxon>
        <taxon>Pseudomonadota</taxon>
        <taxon>Alphaproteobacteria</taxon>
        <taxon>Rhodobacterales</taxon>
        <taxon>Paracoccaceae</taxon>
        <taxon>Albimonas</taxon>
    </lineage>
</organism>
<feature type="compositionally biased region" description="Basic and acidic residues" evidence="1">
    <location>
        <begin position="56"/>
        <end position="85"/>
    </location>
</feature>
<dbReference type="EMBL" id="FOQH01000004">
    <property type="protein sequence ID" value="SFI15308.1"/>
    <property type="molecule type" value="Genomic_DNA"/>
</dbReference>
<dbReference type="STRING" id="1114924.SAMN05216258_104550"/>
<dbReference type="AlphaFoldDB" id="A0A1I3FVN3"/>
<evidence type="ECO:0000313" key="2">
    <source>
        <dbReference type="EMBL" id="SFI15308.1"/>
    </source>
</evidence>
<evidence type="ECO:0000256" key="1">
    <source>
        <dbReference type="SAM" id="MobiDB-lite"/>
    </source>
</evidence>
<gene>
    <name evidence="2" type="ORF">SAMN05216258_104550</name>
</gene>
<evidence type="ECO:0000313" key="3">
    <source>
        <dbReference type="Proteomes" id="UP000199377"/>
    </source>
</evidence>
<accession>A0A1I3FVN3</accession>
<sequence length="85" mass="9496">MRTPREHERHERFIAGLSQAAAAAPDTATEKWLNEVIRKEEAAFEATPIPYGFTAAHDDGSHPADRHASNARAAEFERREIGEEV</sequence>
<feature type="region of interest" description="Disordered" evidence="1">
    <location>
        <begin position="51"/>
        <end position="85"/>
    </location>
</feature>